<name>A0AAW1Z6X2_CULAL</name>
<organism evidence="2 3">
    <name type="scientific">Culter alburnus</name>
    <name type="common">Topmouth culter</name>
    <dbReference type="NCBI Taxonomy" id="194366"/>
    <lineage>
        <taxon>Eukaryota</taxon>
        <taxon>Metazoa</taxon>
        <taxon>Chordata</taxon>
        <taxon>Craniata</taxon>
        <taxon>Vertebrata</taxon>
        <taxon>Euteleostomi</taxon>
        <taxon>Actinopterygii</taxon>
        <taxon>Neopterygii</taxon>
        <taxon>Teleostei</taxon>
        <taxon>Ostariophysi</taxon>
        <taxon>Cypriniformes</taxon>
        <taxon>Xenocyprididae</taxon>
        <taxon>Xenocypridinae</taxon>
        <taxon>Culter</taxon>
    </lineage>
</organism>
<feature type="region of interest" description="Disordered" evidence="1">
    <location>
        <begin position="1"/>
        <end position="53"/>
    </location>
</feature>
<protein>
    <submittedName>
        <fullName evidence="2">Uncharacterized protein</fullName>
    </submittedName>
</protein>
<comment type="caution">
    <text evidence="2">The sequence shown here is derived from an EMBL/GenBank/DDBJ whole genome shotgun (WGS) entry which is preliminary data.</text>
</comment>
<accession>A0AAW1Z6X2</accession>
<dbReference type="Proteomes" id="UP001479290">
    <property type="component" value="Unassembled WGS sequence"/>
</dbReference>
<evidence type="ECO:0000256" key="1">
    <source>
        <dbReference type="SAM" id="MobiDB-lite"/>
    </source>
</evidence>
<gene>
    <name evidence="2" type="ORF">ABG768_015658</name>
</gene>
<dbReference type="EMBL" id="JAWDJR010000021">
    <property type="protein sequence ID" value="KAK9955807.1"/>
    <property type="molecule type" value="Genomic_DNA"/>
</dbReference>
<proteinExistence type="predicted"/>
<feature type="compositionally biased region" description="Basic and acidic residues" evidence="1">
    <location>
        <begin position="35"/>
        <end position="53"/>
    </location>
</feature>
<evidence type="ECO:0000313" key="3">
    <source>
        <dbReference type="Proteomes" id="UP001479290"/>
    </source>
</evidence>
<reference evidence="2 3" key="1">
    <citation type="submission" date="2024-05" db="EMBL/GenBank/DDBJ databases">
        <title>A high-quality chromosomal-level genome assembly of Topmouth culter (Culter alburnus).</title>
        <authorList>
            <person name="Zhao H."/>
        </authorList>
    </citation>
    <scope>NUCLEOTIDE SEQUENCE [LARGE SCALE GENOMIC DNA]</scope>
    <source>
        <strain evidence="2">CATC2023</strain>
        <tissue evidence="2">Muscle</tissue>
    </source>
</reference>
<sequence>MRIKFSDIINPPAESVQGAGGTGVGKTQNKPSIPDARHLTEDYCHSAPRERER</sequence>
<keyword evidence="3" id="KW-1185">Reference proteome</keyword>
<dbReference type="AlphaFoldDB" id="A0AAW1Z6X2"/>
<feature type="non-terminal residue" evidence="2">
    <location>
        <position position="53"/>
    </location>
</feature>
<evidence type="ECO:0000313" key="2">
    <source>
        <dbReference type="EMBL" id="KAK9955807.1"/>
    </source>
</evidence>